<dbReference type="GO" id="GO:0016787">
    <property type="term" value="F:hydrolase activity"/>
    <property type="evidence" value="ECO:0007669"/>
    <property type="project" value="UniProtKB-KW"/>
</dbReference>
<dbReference type="SUPFAM" id="SSF53474">
    <property type="entry name" value="alpha/beta-Hydrolases"/>
    <property type="match status" value="1"/>
</dbReference>
<dbReference type="AlphaFoldDB" id="A0AAE8MY15"/>
<organism evidence="6 7">
    <name type="scientific">Cephalotrichum gorgonifer</name>
    <dbReference type="NCBI Taxonomy" id="2041049"/>
    <lineage>
        <taxon>Eukaryota</taxon>
        <taxon>Fungi</taxon>
        <taxon>Dikarya</taxon>
        <taxon>Ascomycota</taxon>
        <taxon>Pezizomycotina</taxon>
        <taxon>Sordariomycetes</taxon>
        <taxon>Hypocreomycetidae</taxon>
        <taxon>Microascales</taxon>
        <taxon>Microascaceae</taxon>
        <taxon>Cephalotrichum</taxon>
    </lineage>
</organism>
<feature type="domain" description="Peptidase S33 tripeptidyl aminopeptidase-like C-terminal" evidence="5">
    <location>
        <begin position="445"/>
        <end position="536"/>
    </location>
</feature>
<dbReference type="EMBL" id="ONZQ02000005">
    <property type="protein sequence ID" value="SPO01789.1"/>
    <property type="molecule type" value="Genomic_DNA"/>
</dbReference>
<gene>
    <name evidence="6" type="ORF">DNG_04462</name>
</gene>
<evidence type="ECO:0000256" key="2">
    <source>
        <dbReference type="ARBA" id="ARBA00022801"/>
    </source>
</evidence>
<dbReference type="PANTHER" id="PTHR43248">
    <property type="entry name" value="2-SUCCINYL-6-HYDROXY-2,4-CYCLOHEXADIENE-1-CARBOXYLATE SYNTHASE"/>
    <property type="match status" value="1"/>
</dbReference>
<reference evidence="6" key="1">
    <citation type="submission" date="2018-03" db="EMBL/GenBank/DDBJ databases">
        <authorList>
            <person name="Guldener U."/>
        </authorList>
    </citation>
    <scope>NUCLEOTIDE SEQUENCE</scope>
</reference>
<dbReference type="InterPro" id="IPR051601">
    <property type="entry name" value="Serine_prot/Carboxylest_S33"/>
</dbReference>
<comment type="caution">
    <text evidence="6">The sequence shown here is derived from an EMBL/GenBank/DDBJ whole genome shotgun (WGS) entry which is preliminary data.</text>
</comment>
<dbReference type="Pfam" id="PF08386">
    <property type="entry name" value="Abhydrolase_4"/>
    <property type="match status" value="1"/>
</dbReference>
<dbReference type="Pfam" id="PF00561">
    <property type="entry name" value="Abhydrolase_1"/>
    <property type="match status" value="1"/>
</dbReference>
<proteinExistence type="inferred from homology"/>
<evidence type="ECO:0000259" key="4">
    <source>
        <dbReference type="Pfam" id="PF00561"/>
    </source>
</evidence>
<keyword evidence="7" id="KW-1185">Reference proteome</keyword>
<dbReference type="Gene3D" id="3.40.50.1820">
    <property type="entry name" value="alpha/beta hydrolase"/>
    <property type="match status" value="1"/>
</dbReference>
<evidence type="ECO:0000313" key="6">
    <source>
        <dbReference type="EMBL" id="SPO01789.1"/>
    </source>
</evidence>
<dbReference type="Proteomes" id="UP001187682">
    <property type="component" value="Unassembled WGS sequence"/>
</dbReference>
<evidence type="ECO:0000313" key="7">
    <source>
        <dbReference type="Proteomes" id="UP001187682"/>
    </source>
</evidence>
<evidence type="ECO:0000259" key="5">
    <source>
        <dbReference type="Pfam" id="PF08386"/>
    </source>
</evidence>
<feature type="signal peptide" evidence="3">
    <location>
        <begin position="1"/>
        <end position="20"/>
    </location>
</feature>
<keyword evidence="3" id="KW-0732">Signal</keyword>
<sequence length="545" mass="59529">MRGLSLATALQLLLSVGVVAKPKPCKGQACVPRDDTEPLWANIPSSPSLKWVPCYAKADCARLEVPMDYDDPNGAKVTLAVIRYRATDKKNYKGPVLFNSGGPGNSGVDWFGEWGDKLHNAVGLNHDIVSWDPRSFSRSVPRISCWATEQRRNLWAATSPGVPTQYDDISFLATLQHRAEIENSACVDMMGESGILDHISSTHHARDLHALMTALGQKKIRYVGQSYGCLLGTFFASMFPDKIERMTCDGNLDPREVVSGEYLNKQSDAGLLLDFFCEVCAAESTCAIHEPTAEGVKARFDAILKKARTDLSIIPVPSPFDYLRQLPTYTLVLGIMATAVSNPYKQFPDIAKLLALIEAGGMGTNENLLSAAPWAGASEFTDTTYRSPNDPDAGRKGFYNKYPASEDWTVCNDVAEVPSDLVSLKERVDLVKSQGPLEAARLVSLIACLGRKVRAKGLYTGPFGGKTSHPIFFTNARVDPATSVRMAYANSKMFSGSGLLVYEAYGHSMVLDSPCVVKHINTYFQNGTLPPADAECKDEYPITWG</sequence>
<accession>A0AAE8MY15</accession>
<keyword evidence="2" id="KW-0378">Hydrolase</keyword>
<comment type="similarity">
    <text evidence="1">Belongs to the peptidase S33 family.</text>
</comment>
<feature type="domain" description="AB hydrolase-1" evidence="4">
    <location>
        <begin position="95"/>
        <end position="255"/>
    </location>
</feature>
<feature type="chain" id="PRO_5042000204" evidence="3">
    <location>
        <begin position="21"/>
        <end position="545"/>
    </location>
</feature>
<name>A0AAE8MY15_9PEZI</name>
<dbReference type="PANTHER" id="PTHR43248:SF25">
    <property type="entry name" value="AB HYDROLASE-1 DOMAIN-CONTAINING PROTEIN-RELATED"/>
    <property type="match status" value="1"/>
</dbReference>
<dbReference type="InterPro" id="IPR000073">
    <property type="entry name" value="AB_hydrolase_1"/>
</dbReference>
<evidence type="ECO:0000256" key="1">
    <source>
        <dbReference type="ARBA" id="ARBA00010088"/>
    </source>
</evidence>
<protein>
    <submittedName>
        <fullName evidence="6">Uncharacterized protein</fullName>
    </submittedName>
</protein>
<evidence type="ECO:0000256" key="3">
    <source>
        <dbReference type="SAM" id="SignalP"/>
    </source>
</evidence>
<dbReference type="InterPro" id="IPR013595">
    <property type="entry name" value="Pept_S33_TAP-like_C"/>
</dbReference>
<dbReference type="InterPro" id="IPR029058">
    <property type="entry name" value="AB_hydrolase_fold"/>
</dbReference>